<organism evidence="3 4">
    <name type="scientific">Kibdelosporangium banguiense</name>
    <dbReference type="NCBI Taxonomy" id="1365924"/>
    <lineage>
        <taxon>Bacteria</taxon>
        <taxon>Bacillati</taxon>
        <taxon>Actinomycetota</taxon>
        <taxon>Actinomycetes</taxon>
        <taxon>Pseudonocardiales</taxon>
        <taxon>Pseudonocardiaceae</taxon>
        <taxon>Kibdelosporangium</taxon>
    </lineage>
</organism>
<keyword evidence="2" id="KW-0812">Transmembrane</keyword>
<dbReference type="Proteomes" id="UP001519332">
    <property type="component" value="Unassembled WGS sequence"/>
</dbReference>
<comment type="caution">
    <text evidence="3">The sequence shown here is derived from an EMBL/GenBank/DDBJ whole genome shotgun (WGS) entry which is preliminary data.</text>
</comment>
<feature type="transmembrane region" description="Helical" evidence="2">
    <location>
        <begin position="77"/>
        <end position="100"/>
    </location>
</feature>
<feature type="transmembrane region" description="Helical" evidence="2">
    <location>
        <begin position="46"/>
        <end position="65"/>
    </location>
</feature>
<gene>
    <name evidence="3" type="ORF">JOF56_002306</name>
</gene>
<evidence type="ECO:0000256" key="1">
    <source>
        <dbReference type="SAM" id="MobiDB-lite"/>
    </source>
</evidence>
<proteinExistence type="predicted"/>
<name>A0ABS4TC62_9PSEU</name>
<feature type="transmembrane region" description="Helical" evidence="2">
    <location>
        <begin position="6"/>
        <end position="25"/>
    </location>
</feature>
<keyword evidence="2" id="KW-1133">Transmembrane helix</keyword>
<evidence type="ECO:0000256" key="2">
    <source>
        <dbReference type="SAM" id="Phobius"/>
    </source>
</evidence>
<feature type="region of interest" description="Disordered" evidence="1">
    <location>
        <begin position="115"/>
        <end position="152"/>
    </location>
</feature>
<dbReference type="EMBL" id="JAGINW010000001">
    <property type="protein sequence ID" value="MBP2321921.1"/>
    <property type="molecule type" value="Genomic_DNA"/>
</dbReference>
<evidence type="ECO:0000313" key="4">
    <source>
        <dbReference type="Proteomes" id="UP001519332"/>
    </source>
</evidence>
<keyword evidence="4" id="KW-1185">Reference proteome</keyword>
<dbReference type="RefSeq" id="WP_209637079.1">
    <property type="nucleotide sequence ID" value="NZ_JAGINW010000001.1"/>
</dbReference>
<accession>A0ABS4TC62</accession>
<reference evidence="3 4" key="1">
    <citation type="submission" date="2021-03" db="EMBL/GenBank/DDBJ databases">
        <title>Sequencing the genomes of 1000 actinobacteria strains.</title>
        <authorList>
            <person name="Klenk H.-P."/>
        </authorList>
    </citation>
    <scope>NUCLEOTIDE SEQUENCE [LARGE SCALE GENOMIC DNA]</scope>
    <source>
        <strain evidence="3 4">DSM 46670</strain>
    </source>
</reference>
<keyword evidence="2" id="KW-0472">Membrane</keyword>
<protein>
    <submittedName>
        <fullName evidence="3">Uncharacterized protein</fullName>
    </submittedName>
</protein>
<sequence length="152" mass="16475">MDTNSYIAFLVLGAILVAIDGQIIYRSGRKYLEHSYGDSAAGASMTRLVTVLFHLVVLGVLMLISTVDVGSNPTEGVILRLGIMLLLLAAAHALTIAILARIKDRQLQERLAEEMAHPPGQPQTQVQPNVQAIRHEQAPEPSVDTTPPYLTP</sequence>
<evidence type="ECO:0000313" key="3">
    <source>
        <dbReference type="EMBL" id="MBP2321921.1"/>
    </source>
</evidence>